<evidence type="ECO:0000256" key="4">
    <source>
        <dbReference type="ARBA" id="ARBA00022989"/>
    </source>
</evidence>
<dbReference type="PANTHER" id="PTHR43370">
    <property type="entry name" value="SUGAR ABC TRANSPORTER INTEGRAL MEMBRANE PROTEIN-RELATED"/>
    <property type="match status" value="1"/>
</dbReference>
<organism evidence="7 8">
    <name type="scientific">[Clostridium] citroniae WAL-19142</name>
    <dbReference type="NCBI Taxonomy" id="742734"/>
    <lineage>
        <taxon>Bacteria</taxon>
        <taxon>Bacillati</taxon>
        <taxon>Bacillota</taxon>
        <taxon>Clostridia</taxon>
        <taxon>Lachnospirales</taxon>
        <taxon>Lachnospiraceae</taxon>
        <taxon>Enterocloster</taxon>
    </lineage>
</organism>
<evidence type="ECO:0000313" key="8">
    <source>
        <dbReference type="Proteomes" id="UP000037392"/>
    </source>
</evidence>
<feature type="transmembrane region" description="Helical" evidence="6">
    <location>
        <begin position="90"/>
        <end position="114"/>
    </location>
</feature>
<feature type="transmembrane region" description="Helical" evidence="6">
    <location>
        <begin position="198"/>
        <end position="217"/>
    </location>
</feature>
<protein>
    <recommendedName>
        <fullName evidence="9">ABC transporter permease</fullName>
    </recommendedName>
</protein>
<dbReference type="GO" id="GO:0022857">
    <property type="term" value="F:transmembrane transporter activity"/>
    <property type="evidence" value="ECO:0007669"/>
    <property type="project" value="InterPro"/>
</dbReference>
<dbReference type="PATRIC" id="fig|742734.4.peg.1928"/>
<keyword evidence="5 6" id="KW-0472">Membrane</keyword>
<proteinExistence type="predicted"/>
<dbReference type="CDD" id="cd06580">
    <property type="entry name" value="TM_PBP1_transp_TpRbsC_like"/>
    <property type="match status" value="1"/>
</dbReference>
<dbReference type="RefSeq" id="WP_007861337.1">
    <property type="nucleotide sequence ID" value="NZ_KQ235877.1"/>
</dbReference>
<dbReference type="Proteomes" id="UP000037392">
    <property type="component" value="Unassembled WGS sequence"/>
</dbReference>
<dbReference type="OrthoDB" id="9792579at2"/>
<evidence type="ECO:0000313" key="7">
    <source>
        <dbReference type="EMBL" id="KMW20953.1"/>
    </source>
</evidence>
<evidence type="ECO:0008006" key="9">
    <source>
        <dbReference type="Google" id="ProtNLM"/>
    </source>
</evidence>
<reference evidence="7 8" key="1">
    <citation type="submission" date="2011-04" db="EMBL/GenBank/DDBJ databases">
        <title>The Genome Sequence of Clostridium citroniae WAL-19142.</title>
        <authorList>
            <consortium name="The Broad Institute Genome Sequencing Platform"/>
            <person name="Earl A."/>
            <person name="Ward D."/>
            <person name="Feldgarden M."/>
            <person name="Gevers D."/>
            <person name="Warren Y.A."/>
            <person name="Tyrrell K.L."/>
            <person name="Citron D.M."/>
            <person name="Goldstein E.J."/>
            <person name="Daigneault M."/>
            <person name="Allen-Vercoe E."/>
            <person name="Young S.K."/>
            <person name="Zeng Q."/>
            <person name="Gargeya S."/>
            <person name="Fitzgerald M."/>
            <person name="Haas B."/>
            <person name="Abouelleil A."/>
            <person name="Alvarado L."/>
            <person name="Arachchi H.M."/>
            <person name="Berlin A."/>
            <person name="Brown A."/>
            <person name="Chapman S.B."/>
            <person name="Chen Z."/>
            <person name="Dunbar C."/>
            <person name="Freedman E."/>
            <person name="Gearin G."/>
            <person name="Gellesch M."/>
            <person name="Goldberg J."/>
            <person name="Griggs A."/>
            <person name="Gujja S."/>
            <person name="Heilman E.R."/>
            <person name="Heiman D."/>
            <person name="Howarth C."/>
            <person name="Larson L."/>
            <person name="Lui A."/>
            <person name="MacDonald P.J."/>
            <person name="Mehta T."/>
            <person name="Montmayeur A."/>
            <person name="Murphy C."/>
            <person name="Neiman D."/>
            <person name="Pearson M."/>
            <person name="Priest M."/>
            <person name="Roberts A."/>
            <person name="Saif S."/>
            <person name="Shea T."/>
            <person name="Shenoy N."/>
            <person name="Sisk P."/>
            <person name="Stolte C."/>
            <person name="Sykes S."/>
            <person name="White J."/>
            <person name="Yandava C."/>
            <person name="Wortman J."/>
            <person name="Nusbaum C."/>
            <person name="Birren B."/>
        </authorList>
    </citation>
    <scope>NUCLEOTIDE SEQUENCE [LARGE SCALE GENOMIC DNA]</scope>
    <source>
        <strain evidence="7 8">WAL-19142</strain>
    </source>
</reference>
<evidence type="ECO:0000256" key="6">
    <source>
        <dbReference type="SAM" id="Phobius"/>
    </source>
</evidence>
<keyword evidence="4 6" id="KW-1133">Transmembrane helix</keyword>
<evidence type="ECO:0000256" key="1">
    <source>
        <dbReference type="ARBA" id="ARBA00004651"/>
    </source>
</evidence>
<dbReference type="InterPro" id="IPR001851">
    <property type="entry name" value="ABC_transp_permease"/>
</dbReference>
<sequence length="318" mass="33879">MMEFFLSPTFWKTVLASTTPVMLATLAANMMTKSGIFNLAIEGTMLICALTGVIASAFTQNLWVGCLTAVVMGVFISFVFGYFALVMKGAMNACGVAVNLIATGGTVFVLVMLTGSKANSSALKSLTFPVVNIPVIKDIPVLGTIFSGQNLVTYIAWGIVAVTAWMLYKTKLGINIRAVGENPAAAKAAGLSVLKHQFAALAICGISCAFGGMYLSMGALKSFTTGMVAGRGYMSLAMDAMSQGNPIVGCLSSLLYGFSDTITVYLQLYSKIDLKLIEAFPYLFIILVLVIIQSIRKMVARRKEKLASLEQLRSQQAA</sequence>
<feature type="transmembrane region" description="Helical" evidence="6">
    <location>
        <begin position="62"/>
        <end position="84"/>
    </location>
</feature>
<dbReference type="GO" id="GO:0005886">
    <property type="term" value="C:plasma membrane"/>
    <property type="evidence" value="ECO:0007669"/>
    <property type="project" value="UniProtKB-SubCell"/>
</dbReference>
<dbReference type="GeneID" id="93164401"/>
<comment type="caution">
    <text evidence="7">The sequence shown here is derived from an EMBL/GenBank/DDBJ whole genome shotgun (WGS) entry which is preliminary data.</text>
</comment>
<comment type="subcellular location">
    <subcellularLocation>
        <location evidence="1">Cell membrane</location>
        <topology evidence="1">Multi-pass membrane protein</topology>
    </subcellularLocation>
</comment>
<dbReference type="Pfam" id="PF02653">
    <property type="entry name" value="BPD_transp_2"/>
    <property type="match status" value="1"/>
</dbReference>
<gene>
    <name evidence="7" type="ORF">HMPREF9470_01797</name>
</gene>
<accession>A0A0J9C766</accession>
<dbReference type="PANTHER" id="PTHR43370:SF2">
    <property type="entry name" value="ABC TRANSPORTER PERMEASE PROTEIN"/>
    <property type="match status" value="1"/>
</dbReference>
<feature type="transmembrane region" description="Helical" evidence="6">
    <location>
        <begin position="279"/>
        <end position="295"/>
    </location>
</feature>
<keyword evidence="3 6" id="KW-0812">Transmembrane</keyword>
<evidence type="ECO:0000256" key="2">
    <source>
        <dbReference type="ARBA" id="ARBA00022475"/>
    </source>
</evidence>
<evidence type="ECO:0000256" key="3">
    <source>
        <dbReference type="ARBA" id="ARBA00022692"/>
    </source>
</evidence>
<name>A0A0J9C766_9FIRM</name>
<keyword evidence="2" id="KW-1003">Cell membrane</keyword>
<feature type="transmembrane region" description="Helical" evidence="6">
    <location>
        <begin position="151"/>
        <end position="168"/>
    </location>
</feature>
<evidence type="ECO:0000256" key="5">
    <source>
        <dbReference type="ARBA" id="ARBA00023136"/>
    </source>
</evidence>
<feature type="transmembrane region" description="Helical" evidence="6">
    <location>
        <begin position="35"/>
        <end position="55"/>
    </location>
</feature>
<dbReference type="EMBL" id="ADLK01000017">
    <property type="protein sequence ID" value="KMW20953.1"/>
    <property type="molecule type" value="Genomic_DNA"/>
</dbReference>
<dbReference type="AlphaFoldDB" id="A0A0J9C766"/>